<gene>
    <name evidence="3" type="ORF">CC80DRAFT_161212</name>
</gene>
<dbReference type="Proteomes" id="UP000800035">
    <property type="component" value="Unassembled WGS sequence"/>
</dbReference>
<feature type="region of interest" description="Disordered" evidence="1">
    <location>
        <begin position="73"/>
        <end position="95"/>
    </location>
</feature>
<sequence>MYIKTSGRPYSLFQQLSYSDIYQRLKRKRIATHHLQVIICKHYSPIHNANRPLHNLHHPTSCLPHISLSLSLPTNKNEHPHRPNSHNKGPRHTRQLRSWSGYQGASFSFALIIIVIVVVITLVFVGEIAPSLLPRELPSVVA</sequence>
<dbReference type="EMBL" id="ML976979">
    <property type="protein sequence ID" value="KAF1962450.1"/>
    <property type="molecule type" value="Genomic_DNA"/>
</dbReference>
<keyword evidence="2" id="KW-0812">Transmembrane</keyword>
<name>A0A6A5UDR5_9PLEO</name>
<dbReference type="AlphaFoldDB" id="A0A6A5UDR5"/>
<evidence type="ECO:0000313" key="4">
    <source>
        <dbReference type="Proteomes" id="UP000800035"/>
    </source>
</evidence>
<organism evidence="3 4">
    <name type="scientific">Byssothecium circinans</name>
    <dbReference type="NCBI Taxonomy" id="147558"/>
    <lineage>
        <taxon>Eukaryota</taxon>
        <taxon>Fungi</taxon>
        <taxon>Dikarya</taxon>
        <taxon>Ascomycota</taxon>
        <taxon>Pezizomycotina</taxon>
        <taxon>Dothideomycetes</taxon>
        <taxon>Pleosporomycetidae</taxon>
        <taxon>Pleosporales</taxon>
        <taxon>Massarineae</taxon>
        <taxon>Massarinaceae</taxon>
        <taxon>Byssothecium</taxon>
    </lineage>
</organism>
<reference evidence="3" key="1">
    <citation type="journal article" date="2020" name="Stud. Mycol.">
        <title>101 Dothideomycetes genomes: a test case for predicting lifestyles and emergence of pathogens.</title>
        <authorList>
            <person name="Haridas S."/>
            <person name="Albert R."/>
            <person name="Binder M."/>
            <person name="Bloem J."/>
            <person name="Labutti K."/>
            <person name="Salamov A."/>
            <person name="Andreopoulos B."/>
            <person name="Baker S."/>
            <person name="Barry K."/>
            <person name="Bills G."/>
            <person name="Bluhm B."/>
            <person name="Cannon C."/>
            <person name="Castanera R."/>
            <person name="Culley D."/>
            <person name="Daum C."/>
            <person name="Ezra D."/>
            <person name="Gonzalez J."/>
            <person name="Henrissat B."/>
            <person name="Kuo A."/>
            <person name="Liang C."/>
            <person name="Lipzen A."/>
            <person name="Lutzoni F."/>
            <person name="Magnuson J."/>
            <person name="Mondo S."/>
            <person name="Nolan M."/>
            <person name="Ohm R."/>
            <person name="Pangilinan J."/>
            <person name="Park H.-J."/>
            <person name="Ramirez L."/>
            <person name="Alfaro M."/>
            <person name="Sun H."/>
            <person name="Tritt A."/>
            <person name="Yoshinaga Y."/>
            <person name="Zwiers L.-H."/>
            <person name="Turgeon B."/>
            <person name="Goodwin S."/>
            <person name="Spatafora J."/>
            <person name="Crous P."/>
            <person name="Grigoriev I."/>
        </authorList>
    </citation>
    <scope>NUCLEOTIDE SEQUENCE</scope>
    <source>
        <strain evidence="3">CBS 675.92</strain>
    </source>
</reference>
<evidence type="ECO:0000256" key="2">
    <source>
        <dbReference type="SAM" id="Phobius"/>
    </source>
</evidence>
<feature type="transmembrane region" description="Helical" evidence="2">
    <location>
        <begin position="104"/>
        <end position="125"/>
    </location>
</feature>
<evidence type="ECO:0000313" key="3">
    <source>
        <dbReference type="EMBL" id="KAF1962450.1"/>
    </source>
</evidence>
<feature type="compositionally biased region" description="Basic residues" evidence="1">
    <location>
        <begin position="82"/>
        <end position="95"/>
    </location>
</feature>
<protein>
    <submittedName>
        <fullName evidence="3">Uncharacterized protein</fullName>
    </submittedName>
</protein>
<evidence type="ECO:0000256" key="1">
    <source>
        <dbReference type="SAM" id="MobiDB-lite"/>
    </source>
</evidence>
<keyword evidence="2" id="KW-1133">Transmembrane helix</keyword>
<keyword evidence="2" id="KW-0472">Membrane</keyword>
<accession>A0A6A5UDR5</accession>
<proteinExistence type="predicted"/>
<keyword evidence="4" id="KW-1185">Reference proteome</keyword>